<dbReference type="InterPro" id="IPR014001">
    <property type="entry name" value="Helicase_ATP-bd"/>
</dbReference>
<dbReference type="GO" id="GO:0016787">
    <property type="term" value="F:hydrolase activity"/>
    <property type="evidence" value="ECO:0007669"/>
    <property type="project" value="UniProtKB-KW"/>
</dbReference>
<keyword evidence="3 7" id="KW-0347">Helicase</keyword>
<comment type="caution">
    <text evidence="7">The sequence shown here is derived from an EMBL/GenBank/DDBJ whole genome shotgun (WGS) entry which is preliminary data.</text>
</comment>
<evidence type="ECO:0000256" key="1">
    <source>
        <dbReference type="ARBA" id="ARBA00022741"/>
    </source>
</evidence>
<dbReference type="Pfam" id="PF00270">
    <property type="entry name" value="DEAD"/>
    <property type="match status" value="1"/>
</dbReference>
<dbReference type="PROSITE" id="PS51194">
    <property type="entry name" value="HELICASE_CTER"/>
    <property type="match status" value="1"/>
</dbReference>
<gene>
    <name evidence="7" type="ORF">SAMN05216279_11238</name>
</gene>
<dbReference type="PANTHER" id="PTHR47961:SF6">
    <property type="entry name" value="DNA-DIRECTED DNA POLYMERASE"/>
    <property type="match status" value="1"/>
</dbReference>
<keyword evidence="4" id="KW-0067">ATP-binding</keyword>
<protein>
    <submittedName>
        <fullName evidence="7">DEAD/DEAH box helicase</fullName>
    </submittedName>
</protein>
<dbReference type="GO" id="GO:0003676">
    <property type="term" value="F:nucleic acid binding"/>
    <property type="evidence" value="ECO:0007669"/>
    <property type="project" value="InterPro"/>
</dbReference>
<sequence length="875" mass="98226">MNKGNGLSEQAAKHLDFVLTYDKLLKKLFLSKWGVDLAEPYDDTDIKRATWLASAIALGSSEHLKNLASSYGTLLYQSDPSNTLYKKACYILQSRTGNLLASRHLYGIFENGVYQESFGSSLNLELSAKRGYLSQDLEGCPSAVFTDYQKQLWDKLSSRKNVAISAPTSAGKSFIIQRYIVAQAIASPATIFYVVPTKALVNQVAMTLKSALLKSSKIYTTYRALEDSTVSTIFVLTPERCMKVFQDFKLADPSIVFFDEIQNLEEQGRGLILEDALYRMIGIWRSTQFLFAGPYVENIASSINKLVDLELEDMLTVATPVVQIKAGLTFRPRMKQADYKLFSPTGNVIEGQFSVKTALYSKVKTNKGEALAGFFRSHVCEGSCIVFSPRKGQAEKWALKIAPYVGMSNPDIVDGASQGVRDLIDFLADEIYPEYVLIRTLRMGVAFHHGGLPDIVRLELESLYLLGDIKHLVCTTTLIQGVNLPADKLIIINPSAGTHPLSSLEFLNLIGRAGRISNSMYGEVYCLDIVGDEWAEKRFTDSAPTEIKPSSLAFIENNSNDLLYLIGKEKSEILSADESIENYQSIAYLRQLYIADGPHFDRLMSQAKISDDIKRGCRKKLEELAGDIKIPVNLLKMNPHIDPLLQDKFYRDVLDNGVWSWMPNKTPFIRGGGPDSEFHERSLYYQFDNIVRRLNGIFEIESDLNVGRFGRKISIGSLVFDAYKWMSGESHRYFIEKLLDDSTFEGFVDTEDVGDSSKIDTAARFVTGYISRSIAFILVRYLSIWSDVVSSFLSEADRERYAYQLSLPAMVELGSYDPKVLEMMSLGINRSVALKIKRILPPDVSDIEGWLRGYDGRGLSPLYLRYLKRGGFISK</sequence>
<dbReference type="PANTHER" id="PTHR47961">
    <property type="entry name" value="DNA POLYMERASE THETA, PUTATIVE (AFU_ORTHOLOGUE AFUA_1G05260)-RELATED"/>
    <property type="match status" value="1"/>
</dbReference>
<evidence type="ECO:0000256" key="3">
    <source>
        <dbReference type="ARBA" id="ARBA00022806"/>
    </source>
</evidence>
<keyword evidence="2" id="KW-0378">Hydrolase</keyword>
<dbReference type="AlphaFoldDB" id="A0A1G5PC30"/>
<evidence type="ECO:0000256" key="2">
    <source>
        <dbReference type="ARBA" id="ARBA00022801"/>
    </source>
</evidence>
<dbReference type="SMART" id="SM00490">
    <property type="entry name" value="HELICc"/>
    <property type="match status" value="1"/>
</dbReference>
<dbReference type="SMART" id="SM00487">
    <property type="entry name" value="DEXDc"/>
    <property type="match status" value="1"/>
</dbReference>
<feature type="domain" description="Helicase ATP-binding" evidence="5">
    <location>
        <begin position="153"/>
        <end position="313"/>
    </location>
</feature>
<accession>A0A1G5PC30</accession>
<evidence type="ECO:0000259" key="6">
    <source>
        <dbReference type="PROSITE" id="PS51194"/>
    </source>
</evidence>
<dbReference type="InterPro" id="IPR027417">
    <property type="entry name" value="P-loop_NTPase"/>
</dbReference>
<dbReference type="InterPro" id="IPR050474">
    <property type="entry name" value="Hel308_SKI2-like"/>
</dbReference>
<dbReference type="GO" id="GO:0005524">
    <property type="term" value="F:ATP binding"/>
    <property type="evidence" value="ECO:0007669"/>
    <property type="project" value="UniProtKB-KW"/>
</dbReference>
<dbReference type="Proteomes" id="UP000183046">
    <property type="component" value="Unassembled WGS sequence"/>
</dbReference>
<evidence type="ECO:0000259" key="5">
    <source>
        <dbReference type="PROSITE" id="PS51192"/>
    </source>
</evidence>
<dbReference type="PROSITE" id="PS51192">
    <property type="entry name" value="HELICASE_ATP_BIND_1"/>
    <property type="match status" value="1"/>
</dbReference>
<dbReference type="Gene3D" id="3.40.50.300">
    <property type="entry name" value="P-loop containing nucleotide triphosphate hydrolases"/>
    <property type="match status" value="2"/>
</dbReference>
<evidence type="ECO:0000313" key="8">
    <source>
        <dbReference type="Proteomes" id="UP000183046"/>
    </source>
</evidence>
<evidence type="ECO:0000313" key="7">
    <source>
        <dbReference type="EMBL" id="SCZ47105.1"/>
    </source>
</evidence>
<keyword evidence="1" id="KW-0547">Nucleotide-binding</keyword>
<reference evidence="8" key="1">
    <citation type="submission" date="2016-10" db="EMBL/GenBank/DDBJ databases">
        <authorList>
            <person name="de Groot N.N."/>
        </authorList>
    </citation>
    <scope>NUCLEOTIDE SEQUENCE [LARGE SCALE GENOMIC DNA]</scope>
    <source>
        <strain evidence="8">DSM 15758</strain>
    </source>
</reference>
<dbReference type="OrthoDB" id="9815222at2"/>
<feature type="domain" description="Helicase C-terminal" evidence="6">
    <location>
        <begin position="393"/>
        <end position="563"/>
    </location>
</feature>
<name>A0A1G5PC30_9PSED</name>
<proteinExistence type="predicted"/>
<dbReference type="SUPFAM" id="SSF52540">
    <property type="entry name" value="P-loop containing nucleoside triphosphate hydrolases"/>
    <property type="match status" value="1"/>
</dbReference>
<dbReference type="RefSeq" id="WP_074584679.1">
    <property type="nucleotide sequence ID" value="NZ_FMWB01000012.1"/>
</dbReference>
<evidence type="ECO:0000256" key="4">
    <source>
        <dbReference type="ARBA" id="ARBA00022840"/>
    </source>
</evidence>
<dbReference type="EMBL" id="FMWB01000012">
    <property type="protein sequence ID" value="SCZ47105.1"/>
    <property type="molecule type" value="Genomic_DNA"/>
</dbReference>
<organism evidence="7 8">
    <name type="scientific">Pseudomonas oryzihabitans</name>
    <dbReference type="NCBI Taxonomy" id="47885"/>
    <lineage>
        <taxon>Bacteria</taxon>
        <taxon>Pseudomonadati</taxon>
        <taxon>Pseudomonadota</taxon>
        <taxon>Gammaproteobacteria</taxon>
        <taxon>Pseudomonadales</taxon>
        <taxon>Pseudomonadaceae</taxon>
        <taxon>Pseudomonas</taxon>
    </lineage>
</organism>
<dbReference type="GO" id="GO:0004386">
    <property type="term" value="F:helicase activity"/>
    <property type="evidence" value="ECO:0007669"/>
    <property type="project" value="UniProtKB-KW"/>
</dbReference>
<dbReference type="InterPro" id="IPR001650">
    <property type="entry name" value="Helicase_C-like"/>
</dbReference>
<dbReference type="InterPro" id="IPR011545">
    <property type="entry name" value="DEAD/DEAH_box_helicase_dom"/>
</dbReference>